<dbReference type="PANTHER" id="PTHR34183">
    <property type="entry name" value="ENDOLYTIC PEPTIDOGLYCAN TRANSGLYCOSYLASE RLPA"/>
    <property type="match status" value="1"/>
</dbReference>
<keyword evidence="4" id="KW-0131">Cell cycle</keyword>
<evidence type="ECO:0000313" key="5">
    <source>
        <dbReference type="Proteomes" id="UP000557193"/>
    </source>
</evidence>
<feature type="region of interest" description="Disordered" evidence="1">
    <location>
        <begin position="53"/>
        <end position="83"/>
    </location>
</feature>
<dbReference type="InterPro" id="IPR007730">
    <property type="entry name" value="SPOR-like_dom"/>
</dbReference>
<dbReference type="GO" id="GO:0009279">
    <property type="term" value="C:cell outer membrane"/>
    <property type="evidence" value="ECO:0007669"/>
    <property type="project" value="TreeGrafter"/>
</dbReference>
<dbReference type="InterPro" id="IPR036680">
    <property type="entry name" value="SPOR-like_sf"/>
</dbReference>
<name>A0A7X0EQH1_9PSED</name>
<proteinExistence type="predicted"/>
<organism evidence="4 5">
    <name type="scientific">Pseudomonas fluvialis</name>
    <dbReference type="NCBI Taxonomy" id="1793966"/>
    <lineage>
        <taxon>Bacteria</taxon>
        <taxon>Pseudomonadati</taxon>
        <taxon>Pseudomonadota</taxon>
        <taxon>Gammaproteobacteria</taxon>
        <taxon>Pseudomonadales</taxon>
        <taxon>Pseudomonadaceae</taxon>
        <taxon>Pseudomonas</taxon>
    </lineage>
</organism>
<keyword evidence="2" id="KW-0472">Membrane</keyword>
<dbReference type="Pfam" id="PF05036">
    <property type="entry name" value="SPOR"/>
    <property type="match status" value="1"/>
</dbReference>
<evidence type="ECO:0000256" key="2">
    <source>
        <dbReference type="SAM" id="Phobius"/>
    </source>
</evidence>
<feature type="compositionally biased region" description="Low complexity" evidence="1">
    <location>
        <begin position="68"/>
        <end position="78"/>
    </location>
</feature>
<dbReference type="RefSeq" id="WP_184680173.1">
    <property type="nucleotide sequence ID" value="NZ_JACHLL010000001.1"/>
</dbReference>
<dbReference type="AlphaFoldDB" id="A0A7X0EQH1"/>
<keyword evidence="4" id="KW-0132">Cell division</keyword>
<keyword evidence="2" id="KW-1133">Transmembrane helix</keyword>
<accession>A0A7X0EQH1</accession>
<evidence type="ECO:0000313" key="4">
    <source>
        <dbReference type="EMBL" id="MBB6340247.1"/>
    </source>
</evidence>
<evidence type="ECO:0000256" key="1">
    <source>
        <dbReference type="SAM" id="MobiDB-lite"/>
    </source>
</evidence>
<feature type="domain" description="SPOR" evidence="3">
    <location>
        <begin position="162"/>
        <end position="241"/>
    </location>
</feature>
<dbReference type="GO" id="GO:0051301">
    <property type="term" value="P:cell division"/>
    <property type="evidence" value="ECO:0007669"/>
    <property type="project" value="UniProtKB-KW"/>
</dbReference>
<protein>
    <submittedName>
        <fullName evidence="4">Cell division protein FtsN</fullName>
    </submittedName>
</protein>
<keyword evidence="2" id="KW-0812">Transmembrane</keyword>
<feature type="compositionally biased region" description="Basic and acidic residues" evidence="1">
    <location>
        <begin position="53"/>
        <end position="65"/>
    </location>
</feature>
<dbReference type="EMBL" id="JACHLL010000001">
    <property type="protein sequence ID" value="MBB6340247.1"/>
    <property type="molecule type" value="Genomic_DNA"/>
</dbReference>
<feature type="transmembrane region" description="Helical" evidence="2">
    <location>
        <begin position="26"/>
        <end position="46"/>
    </location>
</feature>
<gene>
    <name evidence="4" type="ORF">HNP49_000397</name>
</gene>
<feature type="region of interest" description="Disordered" evidence="1">
    <location>
        <begin position="95"/>
        <end position="116"/>
    </location>
</feature>
<comment type="caution">
    <text evidence="4">The sequence shown here is derived from an EMBL/GenBank/DDBJ whole genome shotgun (WGS) entry which is preliminary data.</text>
</comment>
<dbReference type="GO" id="GO:0042834">
    <property type="term" value="F:peptidoglycan binding"/>
    <property type="evidence" value="ECO:0007669"/>
    <property type="project" value="InterPro"/>
</dbReference>
<keyword evidence="5" id="KW-1185">Reference proteome</keyword>
<dbReference type="SUPFAM" id="SSF110997">
    <property type="entry name" value="Sporulation related repeat"/>
    <property type="match status" value="1"/>
</dbReference>
<dbReference type="PROSITE" id="PS51724">
    <property type="entry name" value="SPOR"/>
    <property type="match status" value="1"/>
</dbReference>
<dbReference type="Proteomes" id="UP000557193">
    <property type="component" value="Unassembled WGS sequence"/>
</dbReference>
<sequence length="244" mass="26551">MSAKKKPAPKRGASRYQAPAKKPVPGWVWMVCGLVIGGFIAFLMQLEPGRKDIQRETAESKKASSERPQPSTPATTPQPVKPKYDFYTLLPESQVEVPAGAIPEEQKPSTAPVPLTPEQEAERALALLEGREPPKITPPAATPEADKAVTDKTAAPVEAAKAAPSTQFFLQAGSFRNQNDADKLRAQIILLGQNVQIESGKVREETWHRVLVGPYASREQLASAQKQLAGNGFSNLLLQQRQSR</sequence>
<evidence type="ECO:0000259" key="3">
    <source>
        <dbReference type="PROSITE" id="PS51724"/>
    </source>
</evidence>
<dbReference type="Gene3D" id="3.30.70.1070">
    <property type="entry name" value="Sporulation related repeat"/>
    <property type="match status" value="1"/>
</dbReference>
<dbReference type="PANTHER" id="PTHR34183:SF1">
    <property type="entry name" value="ENDOLYTIC PEPTIDOGLYCAN TRANSGLYCOSYLASE RLPA"/>
    <property type="match status" value="1"/>
</dbReference>
<reference evidence="4 5" key="1">
    <citation type="submission" date="2020-08" db="EMBL/GenBank/DDBJ databases">
        <title>Functional genomics of gut bacteria from endangered species of beetles.</title>
        <authorList>
            <person name="Carlos-Shanley C."/>
        </authorList>
    </citation>
    <scope>NUCLEOTIDE SEQUENCE [LARGE SCALE GENOMIC DNA]</scope>
    <source>
        <strain evidence="4 5">S00202</strain>
    </source>
</reference>